<dbReference type="AlphaFoldDB" id="A0AAE4GBR7"/>
<comment type="caution">
    <text evidence="1">The sequence shown here is derived from an EMBL/GenBank/DDBJ whole genome shotgun (WGS) entry which is preliminary data.</text>
</comment>
<gene>
    <name evidence="1" type="ORF">RJN63_18125</name>
</gene>
<name>A0AAE4GBR7_9BURK</name>
<reference evidence="1" key="1">
    <citation type="submission" date="2023-02" db="EMBL/GenBank/DDBJ databases">
        <title>Description of Herbaspirillum huttiense subsp. nephrolepsisexaltata and Herbaspirillum huttiense subsp. lycopersicon.</title>
        <authorList>
            <person name="Poudel M."/>
            <person name="Sharma A."/>
            <person name="Goss E."/>
            <person name="Tapia J.H."/>
            <person name="Harmon C.M."/>
            <person name="Jones J.B."/>
        </authorList>
    </citation>
    <scope>NUCLEOTIDE SEQUENCE</scope>
    <source>
        <strain evidence="1">NC40101</strain>
    </source>
</reference>
<dbReference type="EMBL" id="JAVRAA010000009">
    <property type="protein sequence ID" value="MDT0338761.1"/>
    <property type="molecule type" value="Genomic_DNA"/>
</dbReference>
<accession>A0AAE4GBR7</accession>
<sequence length="76" mass="8609">MRHPNARCWCDIDGFLSILHQTRRTHFGARVVGEAKITKSEHFLQENSLHFSAFSARFEALAGTCWQKCGLSGTSR</sequence>
<proteinExistence type="predicted"/>
<dbReference type="RefSeq" id="WP_310837938.1">
    <property type="nucleotide sequence ID" value="NZ_JAVLSM010000010.1"/>
</dbReference>
<evidence type="ECO:0000313" key="1">
    <source>
        <dbReference type="EMBL" id="MDT0338761.1"/>
    </source>
</evidence>
<organism evidence="1">
    <name type="scientific">Herbaspirillum huttiense subsp. nephrolepidis</name>
    <dbReference type="NCBI Taxonomy" id="3075126"/>
    <lineage>
        <taxon>Bacteria</taxon>
        <taxon>Pseudomonadati</taxon>
        <taxon>Pseudomonadota</taxon>
        <taxon>Betaproteobacteria</taxon>
        <taxon>Burkholderiales</taxon>
        <taxon>Oxalobacteraceae</taxon>
        <taxon>Herbaspirillum</taxon>
    </lineage>
</organism>
<protein>
    <submittedName>
        <fullName evidence="1">Uncharacterized protein</fullName>
    </submittedName>
</protein>